<evidence type="ECO:0000313" key="1">
    <source>
        <dbReference type="EnsemblPlants" id="KQL14846"/>
    </source>
</evidence>
<keyword evidence="2" id="KW-1185">Reference proteome</keyword>
<organism evidence="1 2">
    <name type="scientific">Setaria italica</name>
    <name type="common">Foxtail millet</name>
    <name type="synonym">Panicum italicum</name>
    <dbReference type="NCBI Taxonomy" id="4555"/>
    <lineage>
        <taxon>Eukaryota</taxon>
        <taxon>Viridiplantae</taxon>
        <taxon>Streptophyta</taxon>
        <taxon>Embryophyta</taxon>
        <taxon>Tracheophyta</taxon>
        <taxon>Spermatophyta</taxon>
        <taxon>Magnoliopsida</taxon>
        <taxon>Liliopsida</taxon>
        <taxon>Poales</taxon>
        <taxon>Poaceae</taxon>
        <taxon>PACMAD clade</taxon>
        <taxon>Panicoideae</taxon>
        <taxon>Panicodae</taxon>
        <taxon>Paniceae</taxon>
        <taxon>Cenchrinae</taxon>
        <taxon>Setaria</taxon>
    </lineage>
</organism>
<accession>K3ZGK3</accession>
<proteinExistence type="predicted"/>
<dbReference type="AlphaFoldDB" id="K3ZGK3"/>
<reference evidence="1" key="2">
    <citation type="submission" date="2018-08" db="UniProtKB">
        <authorList>
            <consortium name="EnsemblPlants"/>
        </authorList>
    </citation>
    <scope>IDENTIFICATION</scope>
    <source>
        <strain evidence="1">Yugu1</strain>
    </source>
</reference>
<dbReference type="HOGENOM" id="CLU_3109989_0_0_1"/>
<evidence type="ECO:0000313" key="2">
    <source>
        <dbReference type="Proteomes" id="UP000004995"/>
    </source>
</evidence>
<dbReference type="EnsemblPlants" id="KQL14846">
    <property type="protein sequence ID" value="KQL14846"/>
    <property type="gene ID" value="SETIT_025705mg"/>
</dbReference>
<sequence length="51" mass="5927">MGANSDNTRLLFPLQYHEQHLFHMNIDRGIPYSYCHGPGWAWALCAVCFFP</sequence>
<dbReference type="InParanoid" id="K3ZGK3"/>
<name>K3ZGK3_SETIT</name>
<dbReference type="Gramene" id="KQL14846">
    <property type="protein sequence ID" value="KQL14846"/>
    <property type="gene ID" value="SETIT_025705mg"/>
</dbReference>
<protein>
    <submittedName>
        <fullName evidence="1">Uncharacterized protein</fullName>
    </submittedName>
</protein>
<dbReference type="EMBL" id="AGNK02001612">
    <property type="status" value="NOT_ANNOTATED_CDS"/>
    <property type="molecule type" value="Genomic_DNA"/>
</dbReference>
<dbReference type="Proteomes" id="UP000004995">
    <property type="component" value="Unassembled WGS sequence"/>
</dbReference>
<reference evidence="2" key="1">
    <citation type="journal article" date="2012" name="Nat. Biotechnol.">
        <title>Reference genome sequence of the model plant Setaria.</title>
        <authorList>
            <person name="Bennetzen J.L."/>
            <person name="Schmutz J."/>
            <person name="Wang H."/>
            <person name="Percifield R."/>
            <person name="Hawkins J."/>
            <person name="Pontaroli A.C."/>
            <person name="Estep M."/>
            <person name="Feng L."/>
            <person name="Vaughn J.N."/>
            <person name="Grimwood J."/>
            <person name="Jenkins J."/>
            <person name="Barry K."/>
            <person name="Lindquist E."/>
            <person name="Hellsten U."/>
            <person name="Deshpande S."/>
            <person name="Wang X."/>
            <person name="Wu X."/>
            <person name="Mitros T."/>
            <person name="Triplett J."/>
            <person name="Yang X."/>
            <person name="Ye C.Y."/>
            <person name="Mauro-Herrera M."/>
            <person name="Wang L."/>
            <person name="Li P."/>
            <person name="Sharma M."/>
            <person name="Sharma R."/>
            <person name="Ronald P.C."/>
            <person name="Panaud O."/>
            <person name="Kellogg E.A."/>
            <person name="Brutnell T.P."/>
            <person name="Doust A.N."/>
            <person name="Tuskan G.A."/>
            <person name="Rokhsar D."/>
            <person name="Devos K.M."/>
        </authorList>
    </citation>
    <scope>NUCLEOTIDE SEQUENCE [LARGE SCALE GENOMIC DNA]</scope>
    <source>
        <strain evidence="2">cv. Yugu1</strain>
    </source>
</reference>